<dbReference type="AlphaFoldDB" id="A0AB36SA71"/>
<evidence type="ECO:0000313" key="2">
    <source>
        <dbReference type="Proteomes" id="UP000220669"/>
    </source>
</evidence>
<organism evidence="1 2">
    <name type="scientific">Enterococcus durans</name>
    <dbReference type="NCBI Taxonomy" id="53345"/>
    <lineage>
        <taxon>Bacteria</taxon>
        <taxon>Bacillati</taxon>
        <taxon>Bacillota</taxon>
        <taxon>Bacilli</taxon>
        <taxon>Lactobacillales</taxon>
        <taxon>Enterococcaceae</taxon>
        <taxon>Enterococcus</taxon>
    </lineage>
</organism>
<accession>A0AB36SA71</accession>
<evidence type="ECO:0000313" key="1">
    <source>
        <dbReference type="EMBL" id="PEH45897.1"/>
    </source>
</evidence>
<name>A0AB36SA71_9ENTE</name>
<reference evidence="1 2" key="1">
    <citation type="submission" date="2017-09" db="EMBL/GenBank/DDBJ databases">
        <title>FDA dAtabase for Regulatory Grade micrObial Sequences (FDA-ARGOS): Supporting development and validation of Infectious Disease Dx tests.</title>
        <authorList>
            <person name="Minogue T."/>
            <person name="Wolcott M."/>
            <person name="Wasieloski L."/>
            <person name="Aguilar W."/>
            <person name="Moore D."/>
            <person name="Tallon L.J."/>
            <person name="Sadzewicz L."/>
            <person name="Ott S."/>
            <person name="Zhao X."/>
            <person name="Nagaraj S."/>
            <person name="Vavikolanu K."/>
            <person name="Aluvathingal J."/>
            <person name="Nadendla S."/>
            <person name="Sichtig H."/>
        </authorList>
    </citation>
    <scope>NUCLEOTIDE SEQUENCE [LARGE SCALE GENOMIC DNA]</scope>
    <source>
        <strain evidence="1 2">FDAARGOS_396</strain>
    </source>
</reference>
<comment type="caution">
    <text evidence="1">The sequence shown here is derived from an EMBL/GenBank/DDBJ whole genome shotgun (WGS) entry which is preliminary data.</text>
</comment>
<proteinExistence type="predicted"/>
<dbReference type="EMBL" id="PDEB01000004">
    <property type="protein sequence ID" value="PEH45897.1"/>
    <property type="molecule type" value="Genomic_DNA"/>
</dbReference>
<gene>
    <name evidence="1" type="ORF">CRM96_13190</name>
</gene>
<dbReference type="Proteomes" id="UP000220669">
    <property type="component" value="Unassembled WGS sequence"/>
</dbReference>
<protein>
    <submittedName>
        <fullName evidence="1">Uncharacterized protein</fullName>
    </submittedName>
</protein>
<sequence>MNPPMNLLAKLILKDFRVSFLYFFIQKKMLAKFTNIKKYRAKIKKDDIPPFRAGKSIHTFSCSFLLLKVLFYQSIGKKRFSSNNRIMDNFSVGIL</sequence>